<evidence type="ECO:0000256" key="1">
    <source>
        <dbReference type="ARBA" id="ARBA00007577"/>
    </source>
</evidence>
<dbReference type="GO" id="GO:0005524">
    <property type="term" value="F:ATP binding"/>
    <property type="evidence" value="ECO:0007669"/>
    <property type="project" value="InterPro"/>
</dbReference>
<evidence type="ECO:0000313" key="3">
    <source>
        <dbReference type="EMBL" id="EAS29516.3"/>
    </source>
</evidence>
<keyword evidence="4" id="KW-1185">Reference proteome</keyword>
<dbReference type="EMBL" id="GG704913">
    <property type="protein sequence ID" value="EAS29516.3"/>
    <property type="molecule type" value="Genomic_DNA"/>
</dbReference>
<dbReference type="InterPro" id="IPR039421">
    <property type="entry name" value="Type_1_exporter"/>
</dbReference>
<evidence type="ECO:0000313" key="4">
    <source>
        <dbReference type="Proteomes" id="UP000001261"/>
    </source>
</evidence>
<dbReference type="InterPro" id="IPR027417">
    <property type="entry name" value="P-loop_NTPase"/>
</dbReference>
<dbReference type="RefSeq" id="XP_001241099.2">
    <property type="nucleotide sequence ID" value="XM_001241098.2"/>
</dbReference>
<dbReference type="Gene3D" id="3.40.50.300">
    <property type="entry name" value="P-loop containing nucleotide triphosphate hydrolases"/>
    <property type="match status" value="1"/>
</dbReference>
<sequence length="240" mass="27128">MEGAFGRYLCSPLFTFTVSVDRQEVTVHSSALAGLSQNLNTLLNGKMIEAKTRHVVWPNVNQKGSFCKGQKKRVKGKKRSKKSCLVVSLDDPVLEAATKTELETELELEPEPEPDLPPEDFCNNSEILYKERSVWTRHLCNALQRVPGSKTVAFIGESGSKKSTILDLLLQVHFPQDSSIQINKHNISKSLKKEIIFVPQKPNFFSDHSIMKNLKYTNLNVKDTEIYNICCSLLIHNQIQ</sequence>
<comment type="similarity">
    <text evidence="1">Belongs to the ABC transporter superfamily. ABCB family. Multidrug resistance exporter (TC 3.A.1.201) subfamily.</text>
</comment>
<feature type="domain" description="ABC transporter" evidence="2">
    <location>
        <begin position="147"/>
        <end position="226"/>
    </location>
</feature>
<dbReference type="PANTHER" id="PTHR24221">
    <property type="entry name" value="ATP-BINDING CASSETTE SUB-FAMILY B"/>
    <property type="match status" value="1"/>
</dbReference>
<reference evidence="4" key="2">
    <citation type="journal article" date="2010" name="Genome Res.">
        <title>Population genomic sequencing of Coccidioides fungi reveals recent hybridization and transposon control.</title>
        <authorList>
            <person name="Neafsey D.E."/>
            <person name="Barker B.M."/>
            <person name="Sharpton T.J."/>
            <person name="Stajich J.E."/>
            <person name="Park D.J."/>
            <person name="Whiston E."/>
            <person name="Hung C.-Y."/>
            <person name="McMahan C."/>
            <person name="White J."/>
            <person name="Sykes S."/>
            <person name="Heiman D."/>
            <person name="Young S."/>
            <person name="Zeng Q."/>
            <person name="Abouelleil A."/>
            <person name="Aftuck L."/>
            <person name="Bessette D."/>
            <person name="Brown A."/>
            <person name="FitzGerald M."/>
            <person name="Lui A."/>
            <person name="Macdonald J.P."/>
            <person name="Priest M."/>
            <person name="Orbach M.J."/>
            <person name="Galgiani J.N."/>
            <person name="Kirkland T.N."/>
            <person name="Cole G.T."/>
            <person name="Birren B.W."/>
            <person name="Henn M.R."/>
            <person name="Taylor J.W."/>
            <person name="Rounsley S.D."/>
        </authorList>
    </citation>
    <scope>GENOME REANNOTATION</scope>
    <source>
        <strain evidence="4">RS</strain>
    </source>
</reference>
<dbReference type="PANTHER" id="PTHR24221:SF503">
    <property type="entry name" value="MITOCHONDRIAL POTASSIUM CHANNEL ATP-BINDING SUBUNIT"/>
    <property type="match status" value="1"/>
</dbReference>
<evidence type="ECO:0000259" key="2">
    <source>
        <dbReference type="Pfam" id="PF00005"/>
    </source>
</evidence>
<dbReference type="OrthoDB" id="4173637at2759"/>
<accession>J3K552</accession>
<proteinExistence type="inferred from homology"/>
<dbReference type="GO" id="GO:0016020">
    <property type="term" value="C:membrane"/>
    <property type="evidence" value="ECO:0007669"/>
    <property type="project" value="TreeGrafter"/>
</dbReference>
<dbReference type="SUPFAM" id="SSF52540">
    <property type="entry name" value="P-loop containing nucleoside triphosphate hydrolases"/>
    <property type="match status" value="1"/>
</dbReference>
<dbReference type="KEGG" id="cim:CIMG_08262"/>
<name>J3K552_COCIM</name>
<dbReference type="GeneID" id="4560002"/>
<dbReference type="GO" id="GO:0042626">
    <property type="term" value="F:ATPase-coupled transmembrane transporter activity"/>
    <property type="evidence" value="ECO:0007669"/>
    <property type="project" value="TreeGrafter"/>
</dbReference>
<dbReference type="Pfam" id="PF00005">
    <property type="entry name" value="ABC_tran"/>
    <property type="match status" value="1"/>
</dbReference>
<reference evidence="4" key="1">
    <citation type="journal article" date="2009" name="Genome Res.">
        <title>Comparative genomic analyses of the human fungal pathogens Coccidioides and their relatives.</title>
        <authorList>
            <person name="Sharpton T.J."/>
            <person name="Stajich J.E."/>
            <person name="Rounsley S.D."/>
            <person name="Gardner M.J."/>
            <person name="Wortman J.R."/>
            <person name="Jordar V.S."/>
            <person name="Maiti R."/>
            <person name="Kodira C.D."/>
            <person name="Neafsey D.E."/>
            <person name="Zeng Q."/>
            <person name="Hung C.-Y."/>
            <person name="McMahan C."/>
            <person name="Muszewska A."/>
            <person name="Grynberg M."/>
            <person name="Mandel M.A."/>
            <person name="Kellner E.M."/>
            <person name="Barker B.M."/>
            <person name="Galgiani J.N."/>
            <person name="Orbach M.J."/>
            <person name="Kirkland T.N."/>
            <person name="Cole G.T."/>
            <person name="Henn M.R."/>
            <person name="Birren B.W."/>
            <person name="Taylor J.W."/>
        </authorList>
    </citation>
    <scope>NUCLEOTIDE SEQUENCE [LARGE SCALE GENOMIC DNA]</scope>
    <source>
        <strain evidence="4">RS</strain>
    </source>
</reference>
<dbReference type="GO" id="GO:0016887">
    <property type="term" value="F:ATP hydrolysis activity"/>
    <property type="evidence" value="ECO:0007669"/>
    <property type="project" value="InterPro"/>
</dbReference>
<gene>
    <name evidence="3" type="ORF">CIMG_08262</name>
</gene>
<dbReference type="Proteomes" id="UP000001261">
    <property type="component" value="Unassembled WGS sequence"/>
</dbReference>
<organism evidence="3 4">
    <name type="scientific">Coccidioides immitis (strain RS)</name>
    <name type="common">Valley fever fungus</name>
    <dbReference type="NCBI Taxonomy" id="246410"/>
    <lineage>
        <taxon>Eukaryota</taxon>
        <taxon>Fungi</taxon>
        <taxon>Dikarya</taxon>
        <taxon>Ascomycota</taxon>
        <taxon>Pezizomycotina</taxon>
        <taxon>Eurotiomycetes</taxon>
        <taxon>Eurotiomycetidae</taxon>
        <taxon>Onygenales</taxon>
        <taxon>Onygenaceae</taxon>
        <taxon>Coccidioides</taxon>
    </lineage>
</organism>
<protein>
    <recommendedName>
        <fullName evidence="2">ABC transporter domain-containing protein</fullName>
    </recommendedName>
</protein>
<dbReference type="InParanoid" id="J3K552"/>
<dbReference type="VEuPathDB" id="FungiDB:CIMG_08262"/>
<dbReference type="InterPro" id="IPR003439">
    <property type="entry name" value="ABC_transporter-like_ATP-bd"/>
</dbReference>
<dbReference type="AlphaFoldDB" id="J3K552"/>